<proteinExistence type="predicted"/>
<evidence type="ECO:0000313" key="3">
    <source>
        <dbReference type="EMBL" id="JAD88869.1"/>
    </source>
</evidence>
<dbReference type="AlphaFoldDB" id="A0A0A9DJV3"/>
<accession>A0A0A9DJV3</accession>
<feature type="domain" description="MULE transposase" evidence="2">
    <location>
        <begin position="168"/>
        <end position="270"/>
    </location>
</feature>
<dbReference type="Pfam" id="PF10551">
    <property type="entry name" value="MULE"/>
    <property type="match status" value="1"/>
</dbReference>
<evidence type="ECO:0000259" key="2">
    <source>
        <dbReference type="Pfam" id="PF10551"/>
    </source>
</evidence>
<dbReference type="EMBL" id="GBRH01209026">
    <property type="protein sequence ID" value="JAD88869.1"/>
    <property type="molecule type" value="Transcribed_RNA"/>
</dbReference>
<reference evidence="3" key="1">
    <citation type="submission" date="2014-09" db="EMBL/GenBank/DDBJ databases">
        <authorList>
            <person name="Magalhaes I.L.F."/>
            <person name="Oliveira U."/>
            <person name="Santos F.R."/>
            <person name="Vidigal T.H.D.A."/>
            <person name="Brescovit A.D."/>
            <person name="Santos A.J."/>
        </authorList>
    </citation>
    <scope>NUCLEOTIDE SEQUENCE</scope>
    <source>
        <tissue evidence="3">Shoot tissue taken approximately 20 cm above the soil surface</tissue>
    </source>
</reference>
<name>A0A0A9DJV3_ARUDO</name>
<protein>
    <recommendedName>
        <fullName evidence="2">MULE transposase domain-containing protein</fullName>
    </recommendedName>
</protein>
<reference evidence="3" key="2">
    <citation type="journal article" date="2015" name="Data Brief">
        <title>Shoot transcriptome of the giant reed, Arundo donax.</title>
        <authorList>
            <person name="Barrero R.A."/>
            <person name="Guerrero F.D."/>
            <person name="Moolhuijzen P."/>
            <person name="Goolsby J.A."/>
            <person name="Tidwell J."/>
            <person name="Bellgard S.E."/>
            <person name="Bellgard M.I."/>
        </authorList>
    </citation>
    <scope>NUCLEOTIDE SEQUENCE</scope>
    <source>
        <tissue evidence="3">Shoot tissue taken approximately 20 cm above the soil surface</tissue>
    </source>
</reference>
<sequence length="390" mass="45652">MVISNPTTYDVKCTAPGCTWRVHGYLPKGETSFVASIMVQHSCSLKSTLLKHRNMTAKYVADYLYYEIVHKTGMSPFAIMHAIENRLGYEITYDMAWRAKQKALERRFGTYKDSYHNLPFLLEVMQSRNPGTIIAIDNCVNQDGDRILQRAFWSFGCMIEAFKHCRHVLCVDGTFLTAMYKGQILTAIGVDGENQVVPIAFAFVECERTESWLWFLRWVKRAVVMDRPNVCILHDRHAGLLSAIDMLQMDHNDEAFWQNLHSRWCMRHLETNYHRQFKSKRLMDMFKKLCKHNRRRKFDMLWAELDKLTGNHMNEVKKQPILRDDDEPKGLDPLPNEPVETRRRRRGGGRRVKCFSDLIKDEPMEKWVLIADTDGSRFGIMTNNLVKVYN</sequence>
<dbReference type="PANTHER" id="PTHR31973:SF195">
    <property type="entry name" value="MUDR FAMILY TRANSPOSASE"/>
    <property type="match status" value="1"/>
</dbReference>
<dbReference type="InterPro" id="IPR018289">
    <property type="entry name" value="MULE_transposase_dom"/>
</dbReference>
<organism evidence="3">
    <name type="scientific">Arundo donax</name>
    <name type="common">Giant reed</name>
    <name type="synonym">Donax arundinaceus</name>
    <dbReference type="NCBI Taxonomy" id="35708"/>
    <lineage>
        <taxon>Eukaryota</taxon>
        <taxon>Viridiplantae</taxon>
        <taxon>Streptophyta</taxon>
        <taxon>Embryophyta</taxon>
        <taxon>Tracheophyta</taxon>
        <taxon>Spermatophyta</taxon>
        <taxon>Magnoliopsida</taxon>
        <taxon>Liliopsida</taxon>
        <taxon>Poales</taxon>
        <taxon>Poaceae</taxon>
        <taxon>PACMAD clade</taxon>
        <taxon>Arundinoideae</taxon>
        <taxon>Arundineae</taxon>
        <taxon>Arundo</taxon>
    </lineage>
</organism>
<dbReference type="PANTHER" id="PTHR31973">
    <property type="entry name" value="POLYPROTEIN, PUTATIVE-RELATED"/>
    <property type="match status" value="1"/>
</dbReference>
<feature type="compositionally biased region" description="Basic and acidic residues" evidence="1">
    <location>
        <begin position="316"/>
        <end position="330"/>
    </location>
</feature>
<feature type="region of interest" description="Disordered" evidence="1">
    <location>
        <begin position="316"/>
        <end position="346"/>
    </location>
</feature>
<evidence type="ECO:0000256" key="1">
    <source>
        <dbReference type="SAM" id="MobiDB-lite"/>
    </source>
</evidence>